<name>A0A2A2MH72_9GAMM</name>
<dbReference type="SUPFAM" id="SSF88713">
    <property type="entry name" value="Glycoside hydrolase/deacetylase"/>
    <property type="match status" value="1"/>
</dbReference>
<accession>A0A2A2MH72</accession>
<keyword evidence="2" id="KW-1185">Reference proteome</keyword>
<dbReference type="PANTHER" id="PTHR30292">
    <property type="entry name" value="UNCHARACTERIZED PROTEIN YBGL-RELATED"/>
    <property type="match status" value="1"/>
</dbReference>
<dbReference type="PANTHER" id="PTHR30292:SF0">
    <property type="entry name" value="5-OXOPROLINASE SUBUNIT A"/>
    <property type="match status" value="1"/>
</dbReference>
<protein>
    <submittedName>
        <fullName evidence="1">LamB/YcsF family protein</fullName>
    </submittedName>
</protein>
<sequence length="244" mass="26715">MIDLNADLGEGCANDYALLTLVSSANIACGYHAGDDATMHQSVLWAKELGVAVGAHPSFLDRANFGRRRQTLSPDEVYQLVMEQLNALNRHCLALEVRLQHVKPHGMLYNQAAVEPQLAYAIALAVFDFDPALRLVGLAGSEMIRAGKLLGLTTWQEVFADRNYQADGTLVPRSQPDALITDDQQALRHTLMMVQHNQIVTPQGDRVPVQADTVCLHGDSMHALAFAQLLRQHFLQQGIEVGAG</sequence>
<dbReference type="Proteomes" id="UP000218796">
    <property type="component" value="Unassembled WGS sequence"/>
</dbReference>
<gene>
    <name evidence="1" type="ORF">CJD50_01510</name>
</gene>
<dbReference type="InterPro" id="IPR011330">
    <property type="entry name" value="Glyco_hydro/deAcase_b/a-brl"/>
</dbReference>
<dbReference type="NCBIfam" id="NF003814">
    <property type="entry name" value="PRK05406.1-3"/>
    <property type="match status" value="1"/>
</dbReference>
<dbReference type="RefSeq" id="WP_039187097.1">
    <property type="nucleotide sequence ID" value="NZ_CAUFSP010000002.1"/>
</dbReference>
<comment type="caution">
    <text evidence="1">The sequence shown here is derived from an EMBL/GenBank/DDBJ whole genome shotgun (WGS) entry which is preliminary data.</text>
</comment>
<dbReference type="EMBL" id="NQMS01000001">
    <property type="protein sequence ID" value="PAV98189.1"/>
    <property type="molecule type" value="Genomic_DNA"/>
</dbReference>
<evidence type="ECO:0000313" key="2">
    <source>
        <dbReference type="Proteomes" id="UP000218796"/>
    </source>
</evidence>
<proteinExistence type="predicted"/>
<dbReference type="NCBIfam" id="NF003816">
    <property type="entry name" value="PRK05406.1-5"/>
    <property type="match status" value="1"/>
</dbReference>
<evidence type="ECO:0000313" key="1">
    <source>
        <dbReference type="EMBL" id="PAV98189.1"/>
    </source>
</evidence>
<dbReference type="Gene3D" id="3.20.20.370">
    <property type="entry name" value="Glycoside hydrolase/deacetylase"/>
    <property type="match status" value="1"/>
</dbReference>
<organism evidence="1 2">
    <name type="scientific">Hafnia paralvei</name>
    <dbReference type="NCBI Taxonomy" id="546367"/>
    <lineage>
        <taxon>Bacteria</taxon>
        <taxon>Pseudomonadati</taxon>
        <taxon>Pseudomonadota</taxon>
        <taxon>Gammaproteobacteria</taxon>
        <taxon>Enterobacterales</taxon>
        <taxon>Hafniaceae</taxon>
        <taxon>Hafnia</taxon>
    </lineage>
</organism>
<dbReference type="OrthoDB" id="9773478at2"/>
<reference evidence="1 2" key="1">
    <citation type="submission" date="2017-08" db="EMBL/GenBank/DDBJ databases">
        <title>Draft Genome Sequence of Hafnia alvei CITHA-6 Isolated from Raw Bovine Milk.</title>
        <authorList>
            <person name="Culligan E.P."/>
            <person name="Mcsweeney A."/>
            <person name="O'Doherty C."/>
            <person name="Gleeson E."/>
            <person name="O'Riordan D."/>
            <person name="Sleator R.D."/>
        </authorList>
    </citation>
    <scope>NUCLEOTIDE SEQUENCE [LARGE SCALE GENOMIC DNA]</scope>
    <source>
        <strain evidence="1 2">CITHA-6</strain>
    </source>
</reference>
<dbReference type="InterPro" id="IPR005501">
    <property type="entry name" value="LamB/YcsF/PxpA-like"/>
</dbReference>
<dbReference type="Pfam" id="PF03746">
    <property type="entry name" value="LamB_YcsF"/>
    <property type="match status" value="1"/>
</dbReference>
<dbReference type="AlphaFoldDB" id="A0A2A2MH72"/>
<dbReference type="GO" id="GO:0005975">
    <property type="term" value="P:carbohydrate metabolic process"/>
    <property type="evidence" value="ECO:0007669"/>
    <property type="project" value="InterPro"/>
</dbReference>